<accession>A0A8J7ILW6</accession>
<dbReference type="CDD" id="cd02440">
    <property type="entry name" value="AdoMet_MTases"/>
    <property type="match status" value="1"/>
</dbReference>
<dbReference type="GO" id="GO:0032259">
    <property type="term" value="P:methylation"/>
    <property type="evidence" value="ECO:0007669"/>
    <property type="project" value="UniProtKB-KW"/>
</dbReference>
<dbReference type="Gene3D" id="3.40.50.150">
    <property type="entry name" value="Vaccinia Virus protein VP39"/>
    <property type="match status" value="1"/>
</dbReference>
<keyword evidence="2" id="KW-0489">Methyltransferase</keyword>
<dbReference type="EMBL" id="JAECZA010000313">
    <property type="protein sequence ID" value="MBH8578091.1"/>
    <property type="molecule type" value="Genomic_DNA"/>
</dbReference>
<dbReference type="SUPFAM" id="SSF53335">
    <property type="entry name" value="S-adenosyl-L-methionine-dependent methyltransferases"/>
    <property type="match status" value="1"/>
</dbReference>
<dbReference type="GO" id="GO:0008757">
    <property type="term" value="F:S-adenosylmethionine-dependent methyltransferase activity"/>
    <property type="evidence" value="ECO:0007669"/>
    <property type="project" value="InterPro"/>
</dbReference>
<dbReference type="InterPro" id="IPR029063">
    <property type="entry name" value="SAM-dependent_MTases_sf"/>
</dbReference>
<dbReference type="Pfam" id="PF08241">
    <property type="entry name" value="Methyltransf_11"/>
    <property type="match status" value="1"/>
</dbReference>
<dbReference type="InterPro" id="IPR013216">
    <property type="entry name" value="Methyltransf_11"/>
</dbReference>
<proteinExistence type="predicted"/>
<gene>
    <name evidence="2" type="ORF">I8752_35145</name>
</gene>
<dbReference type="PANTHER" id="PTHR43861">
    <property type="entry name" value="TRANS-ACONITATE 2-METHYLTRANSFERASE-RELATED"/>
    <property type="match status" value="1"/>
</dbReference>
<protein>
    <submittedName>
        <fullName evidence="2">Class I SAM-dependent methyltransferase</fullName>
    </submittedName>
</protein>
<keyword evidence="2" id="KW-0808">Transferase</keyword>
<dbReference type="AlphaFoldDB" id="A0A8J7ILW6"/>
<organism evidence="2 3">
    <name type="scientific">Dendronalium phyllosphericum CENA369</name>
    <dbReference type="NCBI Taxonomy" id="1725256"/>
    <lineage>
        <taxon>Bacteria</taxon>
        <taxon>Bacillati</taxon>
        <taxon>Cyanobacteriota</taxon>
        <taxon>Cyanophyceae</taxon>
        <taxon>Nostocales</taxon>
        <taxon>Nostocaceae</taxon>
        <taxon>Dendronalium</taxon>
        <taxon>Dendronalium phyllosphericum</taxon>
    </lineage>
</organism>
<evidence type="ECO:0000313" key="2">
    <source>
        <dbReference type="EMBL" id="MBH8578091.1"/>
    </source>
</evidence>
<dbReference type="Proteomes" id="UP000662314">
    <property type="component" value="Unassembled WGS sequence"/>
</dbReference>
<comment type="caution">
    <text evidence="2">The sequence shown here is derived from an EMBL/GenBank/DDBJ whole genome shotgun (WGS) entry which is preliminary data.</text>
</comment>
<feature type="domain" description="Methyltransferase type 11" evidence="1">
    <location>
        <begin position="42"/>
        <end position="136"/>
    </location>
</feature>
<evidence type="ECO:0000313" key="3">
    <source>
        <dbReference type="Proteomes" id="UP000662314"/>
    </source>
</evidence>
<sequence length="207" mass="24010">MSVRAAYDNWSNTYDADENLTRDLDRIVTKETLMNLRCKSAVEIGCGTGKNTLLLSQIAQKVYAVDFSVSMLEKAKEKVNSANVMFVTADITNQWTFSSESTDLITCNLVLEHIKDLSFVFSEAYRVLMKGGYFFICELHPFRQYQGTQANFQRNQEVIQIPAFLHHLSDFFQPAKNHGFLLEDFNEWWHERDGNKLPRLVSFLFRK</sequence>
<reference evidence="2 3" key="1">
    <citation type="journal article" date="2021" name="Int. J. Syst. Evol. Microbiol.">
        <title>Amazonocrinis nigriterrae gen. nov., sp. nov., Atlanticothrix silvestris gen. nov., sp. nov. and Dendronalium phyllosphericum gen. nov., sp. nov., nostocacean cyanobacteria from Brazilian environments.</title>
        <authorList>
            <person name="Alvarenga D.O."/>
            <person name="Andreote A.P.D."/>
            <person name="Branco L.H.Z."/>
            <person name="Delbaje E."/>
            <person name="Cruz R.B."/>
            <person name="Varani A.M."/>
            <person name="Fiore M.F."/>
        </authorList>
    </citation>
    <scope>NUCLEOTIDE SEQUENCE [LARGE SCALE GENOMIC DNA]</scope>
    <source>
        <strain evidence="2 3">CENA369</strain>
    </source>
</reference>
<name>A0A8J7ILW6_9NOST</name>
<keyword evidence="3" id="KW-1185">Reference proteome</keyword>
<dbReference type="RefSeq" id="WP_214436761.1">
    <property type="nucleotide sequence ID" value="NZ_CAWPUQ010000252.1"/>
</dbReference>
<evidence type="ECO:0000259" key="1">
    <source>
        <dbReference type="Pfam" id="PF08241"/>
    </source>
</evidence>